<evidence type="ECO:0000256" key="3">
    <source>
        <dbReference type="PIRSR" id="PIRSR617939-2"/>
    </source>
</evidence>
<dbReference type="InterPro" id="IPR036568">
    <property type="entry name" value="GGCT-like_sf"/>
</dbReference>
<keyword evidence="5" id="KW-1185">Reference proteome</keyword>
<feature type="binding site" evidence="3">
    <location>
        <position position="125"/>
    </location>
    <ligand>
        <name>substrate</name>
    </ligand>
</feature>
<evidence type="ECO:0008006" key="6">
    <source>
        <dbReference type="Google" id="ProtNLM"/>
    </source>
</evidence>
<dbReference type="CDD" id="cd06661">
    <property type="entry name" value="GGCT_like"/>
    <property type="match status" value="1"/>
</dbReference>
<proteinExistence type="predicted"/>
<evidence type="ECO:0000256" key="2">
    <source>
        <dbReference type="PIRSR" id="PIRSR617939-1"/>
    </source>
</evidence>
<dbReference type="InterPro" id="IPR013024">
    <property type="entry name" value="GGCT-like"/>
</dbReference>
<dbReference type="Proteomes" id="UP000606274">
    <property type="component" value="Unassembled WGS sequence"/>
</dbReference>
<organism evidence="4 5">
    <name type="scientific">Silurus meridionalis</name>
    <name type="common">Southern catfish</name>
    <name type="synonym">Silurus soldatovi meridionalis</name>
    <dbReference type="NCBI Taxonomy" id="175797"/>
    <lineage>
        <taxon>Eukaryota</taxon>
        <taxon>Metazoa</taxon>
        <taxon>Chordata</taxon>
        <taxon>Craniata</taxon>
        <taxon>Vertebrata</taxon>
        <taxon>Euteleostomi</taxon>
        <taxon>Actinopterygii</taxon>
        <taxon>Neopterygii</taxon>
        <taxon>Teleostei</taxon>
        <taxon>Ostariophysi</taxon>
        <taxon>Siluriformes</taxon>
        <taxon>Siluridae</taxon>
        <taxon>Silurus</taxon>
    </lineage>
</organism>
<dbReference type="PANTHER" id="PTHR12935:SF14">
    <property type="entry name" value="GAMMA-GLUTAMYLCYCLOTRANSFERASE"/>
    <property type="match status" value="1"/>
</dbReference>
<feature type="active site" description="Proton acceptor" evidence="2">
    <location>
        <position position="85"/>
    </location>
</feature>
<evidence type="ECO:0000313" key="5">
    <source>
        <dbReference type="Proteomes" id="UP000606274"/>
    </source>
</evidence>
<dbReference type="EMBL" id="JABFDY010000021">
    <property type="protein sequence ID" value="KAF7692144.1"/>
    <property type="molecule type" value="Genomic_DNA"/>
</dbReference>
<sequence>MSEQVQEQIPHNLLKERLQLRNPSATLQCVAKLQNYKLVFGNPNGVFSERWHGGVASIEPNAKGTVWGVVWRMNTADLASLNRQEGVNSGVYSPVMINLLCGDRTLTCRTYIMVNRVQAPPSPHYLKVIMMGAEQNKLPTSYQNKLKSIKTNKYDGPLPVMDEIHAALKKSKKEST</sequence>
<evidence type="ECO:0000256" key="1">
    <source>
        <dbReference type="ARBA" id="ARBA00023239"/>
    </source>
</evidence>
<dbReference type="PANTHER" id="PTHR12935">
    <property type="entry name" value="GAMMA-GLUTAMYLCYCLOTRANSFERASE"/>
    <property type="match status" value="1"/>
</dbReference>
<keyword evidence="1" id="KW-0456">Lyase</keyword>
<gene>
    <name evidence="4" type="ORF">HF521_011111</name>
</gene>
<protein>
    <recommendedName>
        <fullName evidence="6">Gamma-glutamylcyclotransferase</fullName>
    </recommendedName>
</protein>
<name>A0A8T0ALG9_SILME</name>
<dbReference type="Pfam" id="PF13772">
    <property type="entry name" value="AIG2_2"/>
    <property type="match status" value="1"/>
</dbReference>
<accession>A0A8T0ALG9</accession>
<dbReference type="Gene3D" id="3.10.490.10">
    <property type="entry name" value="Gamma-glutamyl cyclotransferase-like"/>
    <property type="match status" value="1"/>
</dbReference>
<comment type="caution">
    <text evidence="4">The sequence shown here is derived from an EMBL/GenBank/DDBJ whole genome shotgun (WGS) entry which is preliminary data.</text>
</comment>
<dbReference type="SUPFAM" id="SSF110857">
    <property type="entry name" value="Gamma-glutamyl cyclotransferase-like"/>
    <property type="match status" value="1"/>
</dbReference>
<dbReference type="AlphaFoldDB" id="A0A8T0ALG9"/>
<dbReference type="InterPro" id="IPR017939">
    <property type="entry name" value="G-Glutamylcylcotransferase"/>
</dbReference>
<evidence type="ECO:0000313" key="4">
    <source>
        <dbReference type="EMBL" id="KAF7692144.1"/>
    </source>
</evidence>
<dbReference type="GO" id="GO:0003839">
    <property type="term" value="F:gamma-glutamylcyclotransferase activity"/>
    <property type="evidence" value="ECO:0007669"/>
    <property type="project" value="InterPro"/>
</dbReference>
<reference evidence="4" key="1">
    <citation type="submission" date="2020-08" db="EMBL/GenBank/DDBJ databases">
        <title>Chromosome-level assembly of Southern catfish (Silurus meridionalis) provides insights into visual adaptation to the nocturnal and benthic lifestyles.</title>
        <authorList>
            <person name="Zhang Y."/>
            <person name="Wang D."/>
            <person name="Peng Z."/>
        </authorList>
    </citation>
    <scope>NUCLEOTIDE SEQUENCE</scope>
    <source>
        <strain evidence="4">SWU-2019-XX</strain>
        <tissue evidence="4">Muscle</tissue>
    </source>
</reference>